<evidence type="ECO:0000256" key="3">
    <source>
        <dbReference type="ARBA" id="ARBA00022771"/>
    </source>
</evidence>
<evidence type="ECO:0000256" key="7">
    <source>
        <dbReference type="SAM" id="MobiDB-lite"/>
    </source>
</evidence>
<keyword evidence="4" id="KW-0833">Ubl conjugation pathway</keyword>
<dbReference type="Pfam" id="PF17123">
    <property type="entry name" value="zf-RING_11"/>
    <property type="match status" value="1"/>
</dbReference>
<feature type="region of interest" description="Disordered" evidence="7">
    <location>
        <begin position="500"/>
        <end position="544"/>
    </location>
</feature>
<dbReference type="InterPro" id="IPR042823">
    <property type="entry name" value="Dma1/Dma2_RING-H2"/>
</dbReference>
<organism evidence="10 11">
    <name type="scientific">Kluyveromyces marxianus</name>
    <name type="common">Yeast</name>
    <name type="synonym">Candida kefyr</name>
    <dbReference type="NCBI Taxonomy" id="4911"/>
    <lineage>
        <taxon>Eukaryota</taxon>
        <taxon>Fungi</taxon>
        <taxon>Dikarya</taxon>
        <taxon>Ascomycota</taxon>
        <taxon>Saccharomycotina</taxon>
        <taxon>Saccharomycetes</taxon>
        <taxon>Saccharomycetales</taxon>
        <taxon>Saccharomycetaceae</taxon>
        <taxon>Kluyveromyces</taxon>
    </lineage>
</organism>
<proteinExistence type="predicted"/>
<dbReference type="SUPFAM" id="SSF49879">
    <property type="entry name" value="SMAD/FHA domain"/>
    <property type="match status" value="1"/>
</dbReference>
<evidence type="ECO:0000259" key="8">
    <source>
        <dbReference type="PROSITE" id="PS50006"/>
    </source>
</evidence>
<dbReference type="CDD" id="cd16458">
    <property type="entry name" value="RING-H2_Dmap-like"/>
    <property type="match status" value="1"/>
</dbReference>
<evidence type="ECO:0000256" key="4">
    <source>
        <dbReference type="ARBA" id="ARBA00022786"/>
    </source>
</evidence>
<evidence type="ECO:0000256" key="5">
    <source>
        <dbReference type="ARBA" id="ARBA00022833"/>
    </source>
</evidence>
<dbReference type="Gene3D" id="2.60.200.20">
    <property type="match status" value="1"/>
</dbReference>
<feature type="compositionally biased region" description="Acidic residues" evidence="7">
    <location>
        <begin position="530"/>
        <end position="544"/>
    </location>
</feature>
<dbReference type="SMART" id="SM00184">
    <property type="entry name" value="RING"/>
    <property type="match status" value="1"/>
</dbReference>
<keyword evidence="3 6" id="KW-0863">Zinc-finger</keyword>
<reference evidence="10 11" key="1">
    <citation type="submission" date="2016-03" db="EMBL/GenBank/DDBJ databases">
        <title>How can Kluyveromyces marxianus grow so fast - potential evolutionary course in Saccharomyces Complex revealed by comparative genomics.</title>
        <authorList>
            <person name="Mo W."/>
            <person name="Lu W."/>
            <person name="Yang X."/>
            <person name="Qi J."/>
            <person name="Lv H."/>
        </authorList>
    </citation>
    <scope>NUCLEOTIDE SEQUENCE [LARGE SCALE GENOMIC DNA]</scope>
    <source>
        <strain evidence="10 11">FIM1</strain>
    </source>
</reference>
<dbReference type="SMART" id="SM00240">
    <property type="entry name" value="FHA"/>
    <property type="match status" value="1"/>
</dbReference>
<gene>
    <name evidence="10" type="primary">DMA2</name>
    <name evidence="10" type="ORF">FIM1_4054</name>
</gene>
<protein>
    <submittedName>
        <fullName evidence="10">E3 ubiquitin-protein ligase DMA2</fullName>
    </submittedName>
</protein>
<feature type="domain" description="RING-type" evidence="9">
    <location>
        <begin position="425"/>
        <end position="469"/>
    </location>
</feature>
<evidence type="ECO:0000256" key="6">
    <source>
        <dbReference type="PROSITE-ProRule" id="PRU00175"/>
    </source>
</evidence>
<feature type="compositionally biased region" description="Low complexity" evidence="7">
    <location>
        <begin position="87"/>
        <end position="117"/>
    </location>
</feature>
<feature type="domain" description="FHA" evidence="8">
    <location>
        <begin position="287"/>
        <end position="350"/>
    </location>
</feature>
<dbReference type="PANTHER" id="PTHR15067:SF7">
    <property type="entry name" value="E3 UBIQUITIN-PROTEIN LIGASE DMA1-RELATED"/>
    <property type="match status" value="1"/>
</dbReference>
<sequence length="544" mass="59159">MAGTGVNDNVNGAGWRRGSGLGTILSTFGIRQGASGSGGVSSGTDNGMMEVSGRAMPIDIGRERSQARDINSDASMTVPGAAGGGLNNENNHNNNNNNNSNTNTTHTNNTNTHTNNNVNINNNNTHISNNILGTTPLDYSEHPAHGGPSSVPGGPQNTELSSSHLPINLVLGQIDTNGSTSNSQLDQMPLTSPPIQASGMQNGHFLKNVHHFIYPAVRPAAAPALHLDFPNDWPKPEPVEDETVRLRKDKNGLFTLRLTAFIDNPTAGVPGFYFDPIVRTAGPGSQLVIGRYTEKVREAISTIPEAFHPAVFKSKVVSRTHGVFKVDDRGNWFVKDVKSSSGTFLNHHRLSPASTMSKDYLLKDGDILQLGLNFRGGAEEIYRCVKMRVELNKSWRKKANAFNKEAIQKLKELQKMATGTEFEDCSICLSKIKPFQAVFIAPCSHSWHYQCVRRLVSSTYPQFVCPNCRAICDLEADLDSEGEDDDEFVDDDVYIPNEPCDHSGGISSGNDDSEASIPNGNHVRSATPGLDEDFLEEEDIQMMN</sequence>
<evidence type="ECO:0000256" key="1">
    <source>
        <dbReference type="ARBA" id="ARBA00022679"/>
    </source>
</evidence>
<evidence type="ECO:0000259" key="9">
    <source>
        <dbReference type="PROSITE" id="PS50089"/>
    </source>
</evidence>
<keyword evidence="5" id="KW-0862">Zinc</keyword>
<dbReference type="EMBL" id="CP015059">
    <property type="protein sequence ID" value="QGN17322.1"/>
    <property type="molecule type" value="Genomic_DNA"/>
</dbReference>
<keyword evidence="1" id="KW-0808">Transferase</keyword>
<evidence type="ECO:0000256" key="2">
    <source>
        <dbReference type="ARBA" id="ARBA00022723"/>
    </source>
</evidence>
<name>A0ABX6F008_KLUMA</name>
<dbReference type="PANTHER" id="PTHR15067">
    <property type="entry name" value="E3 UBIQUITIN-PROTEIN LIGASE RNF8"/>
    <property type="match status" value="1"/>
</dbReference>
<dbReference type="Pfam" id="PF00498">
    <property type="entry name" value="FHA"/>
    <property type="match status" value="1"/>
</dbReference>
<dbReference type="Gene3D" id="3.30.40.10">
    <property type="entry name" value="Zinc/RING finger domain, C3HC4 (zinc finger)"/>
    <property type="match status" value="1"/>
</dbReference>
<dbReference type="InterPro" id="IPR013083">
    <property type="entry name" value="Znf_RING/FYVE/PHD"/>
</dbReference>
<dbReference type="InterPro" id="IPR008984">
    <property type="entry name" value="SMAD_FHA_dom_sf"/>
</dbReference>
<evidence type="ECO:0000313" key="10">
    <source>
        <dbReference type="EMBL" id="QGN17322.1"/>
    </source>
</evidence>
<dbReference type="InterPro" id="IPR001841">
    <property type="entry name" value="Znf_RING"/>
</dbReference>
<evidence type="ECO:0000313" key="11">
    <source>
        <dbReference type="Proteomes" id="UP000422736"/>
    </source>
</evidence>
<dbReference type="InterPro" id="IPR000253">
    <property type="entry name" value="FHA_dom"/>
</dbReference>
<keyword evidence="2" id="KW-0479">Metal-binding</keyword>
<dbReference type="PROSITE" id="PS50089">
    <property type="entry name" value="ZF_RING_2"/>
    <property type="match status" value="1"/>
</dbReference>
<feature type="region of interest" description="Disordered" evidence="7">
    <location>
        <begin position="65"/>
        <end position="117"/>
    </location>
</feature>
<accession>A0ABX6F008</accession>
<dbReference type="SUPFAM" id="SSF57850">
    <property type="entry name" value="RING/U-box"/>
    <property type="match status" value="1"/>
</dbReference>
<dbReference type="PROSITE" id="PS50006">
    <property type="entry name" value="FHA_DOMAIN"/>
    <property type="match status" value="1"/>
</dbReference>
<dbReference type="Proteomes" id="UP000422736">
    <property type="component" value="Chromosome 6"/>
</dbReference>
<keyword evidence="11" id="KW-1185">Reference proteome</keyword>